<proteinExistence type="predicted"/>
<protein>
    <submittedName>
        <fullName evidence="1">Uncharacterized protein</fullName>
    </submittedName>
</protein>
<evidence type="ECO:0000313" key="1">
    <source>
        <dbReference type="EMBL" id="EME49952.1"/>
    </source>
</evidence>
<dbReference type="Proteomes" id="UP000016933">
    <property type="component" value="Unassembled WGS sequence"/>
</dbReference>
<dbReference type="EMBL" id="KB446535">
    <property type="protein sequence ID" value="EME49952.1"/>
    <property type="molecule type" value="Genomic_DNA"/>
</dbReference>
<accession>N1Q2M9</accession>
<name>N1Q2M9_DOTSN</name>
<dbReference type="AlphaFoldDB" id="N1Q2M9"/>
<gene>
    <name evidence="1" type="ORF">DOTSEDRAFT_68689</name>
</gene>
<reference evidence="2" key="1">
    <citation type="journal article" date="2012" name="PLoS Genet.">
        <title>The genomes of the fungal plant pathogens Cladosporium fulvum and Dothistroma septosporum reveal adaptation to different hosts and lifestyles but also signatures of common ancestry.</title>
        <authorList>
            <person name="de Wit P.J.G.M."/>
            <person name="van der Burgt A."/>
            <person name="Oekmen B."/>
            <person name="Stergiopoulos I."/>
            <person name="Abd-Elsalam K.A."/>
            <person name="Aerts A.L."/>
            <person name="Bahkali A.H."/>
            <person name="Beenen H.G."/>
            <person name="Chettri P."/>
            <person name="Cox M.P."/>
            <person name="Datema E."/>
            <person name="de Vries R.P."/>
            <person name="Dhillon B."/>
            <person name="Ganley A.R."/>
            <person name="Griffiths S.A."/>
            <person name="Guo Y."/>
            <person name="Hamelin R.C."/>
            <person name="Henrissat B."/>
            <person name="Kabir M.S."/>
            <person name="Jashni M.K."/>
            <person name="Kema G."/>
            <person name="Klaubauf S."/>
            <person name="Lapidus A."/>
            <person name="Levasseur A."/>
            <person name="Lindquist E."/>
            <person name="Mehrabi R."/>
            <person name="Ohm R.A."/>
            <person name="Owen T.J."/>
            <person name="Salamov A."/>
            <person name="Schwelm A."/>
            <person name="Schijlen E."/>
            <person name="Sun H."/>
            <person name="van den Burg H.A."/>
            <person name="van Ham R.C.H.J."/>
            <person name="Zhang S."/>
            <person name="Goodwin S.B."/>
            <person name="Grigoriev I.V."/>
            <person name="Collemare J."/>
            <person name="Bradshaw R.E."/>
        </authorList>
    </citation>
    <scope>NUCLEOTIDE SEQUENCE [LARGE SCALE GENOMIC DNA]</scope>
    <source>
        <strain evidence="2">NZE10 / CBS 128990</strain>
    </source>
</reference>
<evidence type="ECO:0000313" key="2">
    <source>
        <dbReference type="Proteomes" id="UP000016933"/>
    </source>
</evidence>
<keyword evidence="2" id="KW-1185">Reference proteome</keyword>
<sequence length="167" mass="19052">MCELKVKADYSLSTAQVFNNFQRLLVEQQRYPWLFGNPQIHQMYEVADFGLESRGLPSWVPDLRLPFDEHPYGFTSDPISFHMAETPPWSATCVASASFADTKPVTSRTLRALHRPLNRTVYRRALDPARFISTTTDTMLISGCPISSSMETLWPPRPRKGAKMISR</sequence>
<organism evidence="1 2">
    <name type="scientific">Dothistroma septosporum (strain NZE10 / CBS 128990)</name>
    <name type="common">Red band needle blight fungus</name>
    <name type="synonym">Mycosphaerella pini</name>
    <dbReference type="NCBI Taxonomy" id="675120"/>
    <lineage>
        <taxon>Eukaryota</taxon>
        <taxon>Fungi</taxon>
        <taxon>Dikarya</taxon>
        <taxon>Ascomycota</taxon>
        <taxon>Pezizomycotina</taxon>
        <taxon>Dothideomycetes</taxon>
        <taxon>Dothideomycetidae</taxon>
        <taxon>Mycosphaerellales</taxon>
        <taxon>Mycosphaerellaceae</taxon>
        <taxon>Dothistroma</taxon>
    </lineage>
</organism>
<reference evidence="1 2" key="2">
    <citation type="journal article" date="2012" name="PLoS Pathog.">
        <title>Diverse lifestyles and strategies of plant pathogenesis encoded in the genomes of eighteen Dothideomycetes fungi.</title>
        <authorList>
            <person name="Ohm R.A."/>
            <person name="Feau N."/>
            <person name="Henrissat B."/>
            <person name="Schoch C.L."/>
            <person name="Horwitz B.A."/>
            <person name="Barry K.W."/>
            <person name="Condon B.J."/>
            <person name="Copeland A.C."/>
            <person name="Dhillon B."/>
            <person name="Glaser F."/>
            <person name="Hesse C.N."/>
            <person name="Kosti I."/>
            <person name="LaButti K."/>
            <person name="Lindquist E.A."/>
            <person name="Lucas S."/>
            <person name="Salamov A.A."/>
            <person name="Bradshaw R.E."/>
            <person name="Ciuffetti L."/>
            <person name="Hamelin R.C."/>
            <person name="Kema G.H.J."/>
            <person name="Lawrence C."/>
            <person name="Scott J.A."/>
            <person name="Spatafora J.W."/>
            <person name="Turgeon B.G."/>
            <person name="de Wit P.J.G.M."/>
            <person name="Zhong S."/>
            <person name="Goodwin S.B."/>
            <person name="Grigoriev I.V."/>
        </authorList>
    </citation>
    <scope>NUCLEOTIDE SEQUENCE [LARGE SCALE GENOMIC DNA]</scope>
    <source>
        <strain evidence="2">NZE10 / CBS 128990</strain>
    </source>
</reference>
<dbReference type="HOGENOM" id="CLU_1594492_0_0_1"/>